<feature type="transmembrane region" description="Helical" evidence="1">
    <location>
        <begin position="176"/>
        <end position="199"/>
    </location>
</feature>
<dbReference type="Proteomes" id="UP000321408">
    <property type="component" value="Chromosome"/>
</dbReference>
<dbReference type="KEGG" id="psyt:DSAG12_02901"/>
<feature type="transmembrane region" description="Helical" evidence="1">
    <location>
        <begin position="333"/>
        <end position="352"/>
    </location>
</feature>
<evidence type="ECO:0000256" key="1">
    <source>
        <dbReference type="SAM" id="Phobius"/>
    </source>
</evidence>
<accession>A0A5B9DCN9</accession>
<feature type="transmembrane region" description="Helical" evidence="1">
    <location>
        <begin position="205"/>
        <end position="229"/>
    </location>
</feature>
<feature type="transmembrane region" description="Helical" evidence="1">
    <location>
        <begin position="32"/>
        <end position="48"/>
    </location>
</feature>
<reference evidence="3 4" key="2">
    <citation type="journal article" date="2024" name="Int. J. Syst. Evol. Microbiol.">
        <title>Promethearchaeum syntrophicum gen. nov., sp. nov., an anaerobic, obligately syntrophic archaeon, the first isolate of the lineage 'Asgard' archaea, and proposal of the new archaeal phylum Promethearchaeota phyl. nov. and kingdom Promethearchaeati regn. nov.</title>
        <authorList>
            <person name="Imachi H."/>
            <person name="Nobu M.K."/>
            <person name="Kato S."/>
            <person name="Takaki Y."/>
            <person name="Miyazaki M."/>
            <person name="Miyata M."/>
            <person name="Ogawara M."/>
            <person name="Saito Y."/>
            <person name="Sakai S."/>
            <person name="Tahara Y.O."/>
            <person name="Takano Y."/>
            <person name="Tasumi E."/>
            <person name="Uematsu K."/>
            <person name="Yoshimura T."/>
            <person name="Itoh T."/>
            <person name="Ohkuma M."/>
            <person name="Takai K."/>
        </authorList>
    </citation>
    <scope>NUCLEOTIDE SEQUENCE [LARGE SCALE GENOMIC DNA]</scope>
    <source>
        <strain evidence="3 4">MK-D1</strain>
    </source>
</reference>
<keyword evidence="1" id="KW-0812">Transmembrane</keyword>
<feature type="transmembrane region" description="Helical" evidence="1">
    <location>
        <begin position="268"/>
        <end position="290"/>
    </location>
</feature>
<dbReference type="AlphaFoldDB" id="A0A5B9DCN9"/>
<evidence type="ECO:0000313" key="3">
    <source>
        <dbReference type="EMBL" id="QEE17069.1"/>
    </source>
</evidence>
<keyword evidence="1" id="KW-1133">Transmembrane helix</keyword>
<feature type="transmembrane region" description="Helical" evidence="1">
    <location>
        <begin position="359"/>
        <end position="378"/>
    </location>
</feature>
<feature type="transmembrane region" description="Helical" evidence="1">
    <location>
        <begin position="241"/>
        <end position="262"/>
    </location>
</feature>
<dbReference type="Pfam" id="PF07786">
    <property type="entry name" value="HGSNAT_cat"/>
    <property type="match status" value="1"/>
</dbReference>
<feature type="transmembrane region" description="Helical" evidence="1">
    <location>
        <begin position="68"/>
        <end position="94"/>
    </location>
</feature>
<evidence type="ECO:0000259" key="2">
    <source>
        <dbReference type="Pfam" id="PF07786"/>
    </source>
</evidence>
<gene>
    <name evidence="3" type="ORF">DSAG12_02901</name>
</gene>
<name>A0A5B9DCN9_9ARCH</name>
<dbReference type="EMBL" id="CP042905">
    <property type="protein sequence ID" value="QEE17069.1"/>
    <property type="molecule type" value="Genomic_DNA"/>
</dbReference>
<reference evidence="3 4" key="1">
    <citation type="journal article" date="2020" name="Nature">
        <title>Isolation of an archaeon at the prokaryote-eukaryote interface.</title>
        <authorList>
            <person name="Imachi H."/>
            <person name="Nobu M.K."/>
            <person name="Nakahara N."/>
            <person name="Morono Y."/>
            <person name="Ogawara M."/>
            <person name="Takaki Y."/>
            <person name="Takano Y."/>
            <person name="Uematsu K."/>
            <person name="Ikuta T."/>
            <person name="Ito M."/>
            <person name="Matsui Y."/>
            <person name="Miyazaki M."/>
            <person name="Murata K."/>
            <person name="Saito Y."/>
            <person name="Sakai S."/>
            <person name="Song C."/>
            <person name="Tasumi E."/>
            <person name="Yamanaka Y."/>
            <person name="Yamaguchi T."/>
            <person name="Kamagata Y."/>
            <person name="Tamaki H."/>
            <person name="Takai K."/>
        </authorList>
    </citation>
    <scope>NUCLEOTIDE SEQUENCE [LARGE SCALE GENOMIC DNA]</scope>
    <source>
        <strain evidence="3 4">MK-D1</strain>
    </source>
</reference>
<evidence type="ECO:0000313" key="4">
    <source>
        <dbReference type="Proteomes" id="UP000321408"/>
    </source>
</evidence>
<protein>
    <submittedName>
        <fullName evidence="3">Heparan-alpha-glucosaminide N-acetyltransferase domain-containing protein</fullName>
    </submittedName>
</protein>
<organism evidence="3 4">
    <name type="scientific">Promethearchaeum syntrophicum</name>
    <dbReference type="NCBI Taxonomy" id="2594042"/>
    <lineage>
        <taxon>Archaea</taxon>
        <taxon>Promethearchaeati</taxon>
        <taxon>Promethearchaeota</taxon>
        <taxon>Promethearchaeia</taxon>
        <taxon>Promethearchaeales</taxon>
        <taxon>Promethearchaeaceae</taxon>
        <taxon>Promethearchaeum</taxon>
    </lineage>
</organism>
<sequence length="379" mass="43179">MTVEEELRPKKKISFTLPIKEDSRRLRWIDQARGLIMLLLCITLVEPWEDFVSEGSFLFFLTQHPDETATYMTLFDIGTPAFMFILGLSFVLSFTKRKDQKNTSNAILRVVLKGVLLLLLGYLLMLVEFSFDFGVLFEYKIEAGFIIPRWDVLHSLGLATLVALPFICIKDPKFRLIAAYIWMLLYQILLIFTPIGYYASLTWHGGIFGTFFTLSGVVVVAASLGDYIFNTEHSPKKKYTNMAILGAINLVVGLLLGLIPGWEPSKRISTFSFGLISLGVIILSLLLFVFFDKKMKWNLGYLLAFGRQPFFTYFMAEVLYQIPHALIDLSTTGMWILTGVIILVTSIVNMLFYKKKKYVPTEIAIVYFTIIGILFSFAV</sequence>
<dbReference type="InterPro" id="IPR012429">
    <property type="entry name" value="HGSNAT_cat"/>
</dbReference>
<proteinExistence type="predicted"/>
<keyword evidence="4" id="KW-1185">Reference proteome</keyword>
<dbReference type="RefSeq" id="WP_147663988.1">
    <property type="nucleotide sequence ID" value="NZ_CP042905.2"/>
</dbReference>
<feature type="transmembrane region" description="Helical" evidence="1">
    <location>
        <begin position="106"/>
        <end position="127"/>
    </location>
</feature>
<feature type="transmembrane region" description="Helical" evidence="1">
    <location>
        <begin position="147"/>
        <end position="169"/>
    </location>
</feature>
<dbReference type="GeneID" id="41330879"/>
<feature type="domain" description="Heparan-alpha-glucosaminide N-acetyltransferase catalytic" evidence="2">
    <location>
        <begin position="25"/>
        <end position="184"/>
    </location>
</feature>
<keyword evidence="1" id="KW-0472">Membrane</keyword>